<dbReference type="RefSeq" id="WP_192781510.1">
    <property type="nucleotide sequence ID" value="NZ_BAAASY010000032.1"/>
</dbReference>
<proteinExistence type="predicted"/>
<organism evidence="1 2">
    <name type="scientific">Nonomuraea africana</name>
    <dbReference type="NCBI Taxonomy" id="46171"/>
    <lineage>
        <taxon>Bacteria</taxon>
        <taxon>Bacillati</taxon>
        <taxon>Actinomycetota</taxon>
        <taxon>Actinomycetes</taxon>
        <taxon>Streptosporangiales</taxon>
        <taxon>Streptosporangiaceae</taxon>
        <taxon>Nonomuraea</taxon>
    </lineage>
</organism>
<evidence type="ECO:0000313" key="1">
    <source>
        <dbReference type="EMBL" id="MBE1566507.1"/>
    </source>
</evidence>
<sequence length="184" mass="19997">MHAISSTWDEPLPKGATMGELMEGRFRSYSCFCGQPLLDRSAAQLHAIETNQCSICLGQTRISLVPGTEHGCGYCNVTGTRDAELAEQLDRGKVEAVIDEAAFLRVVEGFRGEAFTQPDIVERLAAMAPEVLTPQLMLRVGQLLRVVERKGVIMRVSAPSGVDGVVVLYDTPRYQVTSSGTRPA</sequence>
<name>A0ABR9KWW3_9ACTN</name>
<evidence type="ECO:0000313" key="2">
    <source>
        <dbReference type="Proteomes" id="UP000661607"/>
    </source>
</evidence>
<dbReference type="Proteomes" id="UP000661607">
    <property type="component" value="Unassembled WGS sequence"/>
</dbReference>
<comment type="caution">
    <text evidence="1">The sequence shown here is derived from an EMBL/GenBank/DDBJ whole genome shotgun (WGS) entry which is preliminary data.</text>
</comment>
<dbReference type="EMBL" id="JADBEF010000002">
    <property type="protein sequence ID" value="MBE1566507.1"/>
    <property type="molecule type" value="Genomic_DNA"/>
</dbReference>
<gene>
    <name evidence="1" type="ORF">H4W81_009379</name>
</gene>
<protein>
    <submittedName>
        <fullName evidence="1">Uncharacterized protein</fullName>
    </submittedName>
</protein>
<keyword evidence="2" id="KW-1185">Reference proteome</keyword>
<reference evidence="1 2" key="1">
    <citation type="submission" date="2020-10" db="EMBL/GenBank/DDBJ databases">
        <title>Sequencing the genomes of 1000 actinobacteria strains.</title>
        <authorList>
            <person name="Klenk H.-P."/>
        </authorList>
    </citation>
    <scope>NUCLEOTIDE SEQUENCE [LARGE SCALE GENOMIC DNA]</scope>
    <source>
        <strain evidence="1 2">DSM 43748</strain>
    </source>
</reference>
<accession>A0ABR9KWW3</accession>